<evidence type="ECO:0000313" key="2">
    <source>
        <dbReference type="Proteomes" id="UP000278036"/>
    </source>
</evidence>
<feature type="non-terminal residue" evidence="1">
    <location>
        <position position="122"/>
    </location>
</feature>
<reference evidence="1 2" key="1">
    <citation type="submission" date="2018-09" db="EMBL/GenBank/DDBJ databases">
        <title>Roseomonas sp. nov., isolated from feces of Tibetan antelopes in the Qinghai-Tibet plateau, China.</title>
        <authorList>
            <person name="Tian Z."/>
        </authorList>
    </citation>
    <scope>NUCLEOTIDE SEQUENCE [LARGE SCALE GENOMIC DNA]</scope>
    <source>
        <strain evidence="1 2">Z24</strain>
    </source>
</reference>
<protein>
    <submittedName>
        <fullName evidence="1">Uncharacterized protein</fullName>
    </submittedName>
</protein>
<name>A0A3A9JFB9_9PROT</name>
<dbReference type="InParanoid" id="A0A3A9JFB9"/>
<dbReference type="EMBL" id="RAQU01000470">
    <property type="protein sequence ID" value="RKJ97724.1"/>
    <property type="molecule type" value="Genomic_DNA"/>
</dbReference>
<dbReference type="Proteomes" id="UP000278036">
    <property type="component" value="Unassembled WGS sequence"/>
</dbReference>
<dbReference type="RefSeq" id="WP_147426319.1">
    <property type="nucleotide sequence ID" value="NZ_RAQU01000470.1"/>
</dbReference>
<dbReference type="AlphaFoldDB" id="A0A3A9JFB9"/>
<proteinExistence type="predicted"/>
<sequence>MFTPYHLVWIFLPGLFAQRPRHASVRSGAVAEQRPAGRNGGPLAAAERHGKRGIWRLDILNAALVVGTYPNGVRDLLVLLLWQAIVLLHNEERAPTTPEWLLGDGEHCATPAMVVKRNFTVV</sequence>
<accession>A0A3A9JFB9</accession>
<gene>
    <name evidence="1" type="ORF">D6Z83_28215</name>
</gene>
<organism evidence="1 2">
    <name type="scientific">Teichococcus wenyumeiae</name>
    <dbReference type="NCBI Taxonomy" id="2478470"/>
    <lineage>
        <taxon>Bacteria</taxon>
        <taxon>Pseudomonadati</taxon>
        <taxon>Pseudomonadota</taxon>
        <taxon>Alphaproteobacteria</taxon>
        <taxon>Acetobacterales</taxon>
        <taxon>Roseomonadaceae</taxon>
        <taxon>Roseomonas</taxon>
    </lineage>
</organism>
<evidence type="ECO:0000313" key="1">
    <source>
        <dbReference type="EMBL" id="RKJ97724.1"/>
    </source>
</evidence>
<comment type="caution">
    <text evidence="1">The sequence shown here is derived from an EMBL/GenBank/DDBJ whole genome shotgun (WGS) entry which is preliminary data.</text>
</comment>